<protein>
    <recommendedName>
        <fullName evidence="3">Knr4/Smi1-like domain-containing protein</fullName>
    </recommendedName>
</protein>
<dbReference type="AlphaFoldDB" id="A0A402BGR8"/>
<dbReference type="PANTHER" id="PTHR32011:SF2">
    <property type="entry name" value="OS08G0472400 PROTEIN"/>
    <property type="match status" value="1"/>
</dbReference>
<dbReference type="EMBL" id="BIFT01000002">
    <property type="protein sequence ID" value="GCE30628.1"/>
    <property type="molecule type" value="Genomic_DNA"/>
</dbReference>
<reference evidence="2" key="1">
    <citation type="submission" date="2018-12" db="EMBL/GenBank/DDBJ databases">
        <title>Tengunoibacter tsumagoiensis gen. nov., sp. nov., Dictyobacter kobayashii sp. nov., D. alpinus sp. nov., and D. joshuensis sp. nov. and description of Dictyobacteraceae fam. nov. within the order Ktedonobacterales isolated from Tengu-no-mugimeshi.</title>
        <authorList>
            <person name="Wang C.M."/>
            <person name="Zheng Y."/>
            <person name="Sakai Y."/>
            <person name="Toyoda A."/>
            <person name="Minakuchi Y."/>
            <person name="Abe K."/>
            <person name="Yokota A."/>
            <person name="Yabe S."/>
        </authorList>
    </citation>
    <scope>NUCLEOTIDE SEQUENCE [LARGE SCALE GENOMIC DNA]</scope>
    <source>
        <strain evidence="2">Uno16</strain>
    </source>
</reference>
<dbReference type="RefSeq" id="WP_126630692.1">
    <property type="nucleotide sequence ID" value="NZ_BIFT01000002.1"/>
</dbReference>
<evidence type="ECO:0008006" key="3">
    <source>
        <dbReference type="Google" id="ProtNLM"/>
    </source>
</evidence>
<comment type="caution">
    <text evidence="1">The sequence shown here is derived from an EMBL/GenBank/DDBJ whole genome shotgun (WGS) entry which is preliminary data.</text>
</comment>
<dbReference type="Proteomes" id="UP000287171">
    <property type="component" value="Unassembled WGS sequence"/>
</dbReference>
<name>A0A402BGR8_9CHLR</name>
<dbReference type="OrthoDB" id="264195at2"/>
<dbReference type="PANTHER" id="PTHR32011">
    <property type="entry name" value="OS08G0472400 PROTEIN"/>
    <property type="match status" value="1"/>
</dbReference>
<evidence type="ECO:0000313" key="1">
    <source>
        <dbReference type="EMBL" id="GCE30628.1"/>
    </source>
</evidence>
<dbReference type="SUPFAM" id="SSF160631">
    <property type="entry name" value="SMI1/KNR4-like"/>
    <property type="match status" value="1"/>
</dbReference>
<organism evidence="1 2">
    <name type="scientific">Dictyobacter alpinus</name>
    <dbReference type="NCBI Taxonomy" id="2014873"/>
    <lineage>
        <taxon>Bacteria</taxon>
        <taxon>Bacillati</taxon>
        <taxon>Chloroflexota</taxon>
        <taxon>Ktedonobacteria</taxon>
        <taxon>Ktedonobacterales</taxon>
        <taxon>Dictyobacteraceae</taxon>
        <taxon>Dictyobacter</taxon>
    </lineage>
</organism>
<proteinExistence type="predicted"/>
<gene>
    <name evidence="1" type="ORF">KDA_61120</name>
</gene>
<dbReference type="InterPro" id="IPR037883">
    <property type="entry name" value="Knr4/Smi1-like_sf"/>
</dbReference>
<evidence type="ECO:0000313" key="2">
    <source>
        <dbReference type="Proteomes" id="UP000287171"/>
    </source>
</evidence>
<accession>A0A402BGR8</accession>
<sequence length="245" mass="29010">MPHINERILEQIREQTETTWRDSKPLTFDEFLAQDKASYIWQQGTKWLGLSDVELNALEKQWSLQFPPDYRLFLKILHCMDKPVIIAKYDANIKKIIPSDAILFQNWLTDTENIQTVYQQLREDLIYDVLNNNLWKSGWGRKPVTRYGQGQQIEKLIAEAPKLIPIYGHCFLLAEPNVAGNPILVLHQSKMLIYSPDFYAFLCKDFPDLLHLDKKELQRLHIESRRFSKERYGVYKRVPFWGELI</sequence>
<keyword evidence="2" id="KW-1185">Reference proteome</keyword>